<reference evidence="4 5" key="1">
    <citation type="journal article" date="2018" name="Science">
        <title>The opium poppy genome and morphinan production.</title>
        <authorList>
            <person name="Guo L."/>
            <person name="Winzer T."/>
            <person name="Yang X."/>
            <person name="Li Y."/>
            <person name="Ning Z."/>
            <person name="He Z."/>
            <person name="Teodor R."/>
            <person name="Lu Y."/>
            <person name="Bowser T.A."/>
            <person name="Graham I.A."/>
            <person name="Ye K."/>
        </authorList>
    </citation>
    <scope>NUCLEOTIDE SEQUENCE [LARGE SCALE GENOMIC DNA]</scope>
    <source>
        <strain evidence="5">cv. HN1</strain>
        <tissue evidence="4">Leaves</tissue>
    </source>
</reference>
<dbReference type="Gene3D" id="3.30.559.10">
    <property type="entry name" value="Chloramphenicol acetyltransferase-like domain"/>
    <property type="match status" value="2"/>
</dbReference>
<dbReference type="Proteomes" id="UP000316621">
    <property type="component" value="Chromosome 1"/>
</dbReference>
<sequence length="450" mass="50434">MSVRVISSTTLYPSPSSDPSICYDTKIPLTIFDKAAFDLNVSVLYVFQPPMPSNEAMKEGLLKALVHFPHLAGRLTTDEQGRPCIHLNNAGVRVIETYIPVTLSEQLPFNPNTDIEDLFPPIEGFEEIMQIQLNRYACGGLVIGQTCHHHVGDGQSMSSFYFTWAKLVRAAGLVSNKIDQEPIILPYHDRASVAVPRNPPNIEFDHRSIEFRKTCKENVRSSSSIKNLVVNFSVDFMAKLKMKVNEEISNCTTNSLPPHRMYTTTFECLLAHVWKKVTQARGLEQDEFTQVRVAVNGRARMKPTVPMEYFGNLVLWAYPRLQVKELLQEDYAYVAGAIHEAVAQVDNNYFKSFIDFGEVAKEDGGEKLVAMAPDIGNLLCPNLEVDSWLRFQFHHMDFGGGSPCAVLPAELPVEGLVIFVPSCKEGGGIDAVMALQHEHVQIFKDICHLY</sequence>
<keyword evidence="5" id="KW-1185">Reference proteome</keyword>
<evidence type="ECO:0000256" key="1">
    <source>
        <dbReference type="ARBA" id="ARBA00009861"/>
    </source>
</evidence>
<proteinExistence type="inferred from homology"/>
<dbReference type="Gramene" id="RZC43983">
    <property type="protein sequence ID" value="RZC43983"/>
    <property type="gene ID" value="C5167_036932"/>
</dbReference>
<organism evidence="4 5">
    <name type="scientific">Papaver somniferum</name>
    <name type="common">Opium poppy</name>
    <dbReference type="NCBI Taxonomy" id="3469"/>
    <lineage>
        <taxon>Eukaryota</taxon>
        <taxon>Viridiplantae</taxon>
        <taxon>Streptophyta</taxon>
        <taxon>Embryophyta</taxon>
        <taxon>Tracheophyta</taxon>
        <taxon>Spermatophyta</taxon>
        <taxon>Magnoliopsida</taxon>
        <taxon>Ranunculales</taxon>
        <taxon>Papaveraceae</taxon>
        <taxon>Papaveroideae</taxon>
        <taxon>Papaver</taxon>
    </lineage>
</organism>
<protein>
    <submittedName>
        <fullName evidence="4">Uncharacterized protein</fullName>
    </submittedName>
</protein>
<dbReference type="FunFam" id="3.30.559.10:FF:000008">
    <property type="entry name" value="Tryptamine hydroxycinnamoyl transferase"/>
    <property type="match status" value="1"/>
</dbReference>
<accession>A0A4Y7I4Z2</accession>
<dbReference type="AlphaFoldDB" id="A0A4Y7I4Z2"/>
<evidence type="ECO:0000313" key="5">
    <source>
        <dbReference type="Proteomes" id="UP000316621"/>
    </source>
</evidence>
<dbReference type="PANTHER" id="PTHR31642:SF278">
    <property type="entry name" value="TRYPTAMINE HYDROXYCINNAMOYLTRANSFERASE 1"/>
    <property type="match status" value="1"/>
</dbReference>
<dbReference type="EMBL" id="CM010715">
    <property type="protein sequence ID" value="RZC43983.1"/>
    <property type="molecule type" value="Genomic_DNA"/>
</dbReference>
<dbReference type="OrthoDB" id="671439at2759"/>
<dbReference type="InterPro" id="IPR050317">
    <property type="entry name" value="Plant_Fungal_Acyltransferase"/>
</dbReference>
<dbReference type="Pfam" id="PF02458">
    <property type="entry name" value="Transferase"/>
    <property type="match status" value="1"/>
</dbReference>
<evidence type="ECO:0000256" key="3">
    <source>
        <dbReference type="ARBA" id="ARBA00023315"/>
    </source>
</evidence>
<comment type="similarity">
    <text evidence="1">Belongs to the plant acyltransferase family.</text>
</comment>
<gene>
    <name evidence="4" type="ORF">C5167_036932</name>
</gene>
<keyword evidence="2" id="KW-0808">Transferase</keyword>
<dbReference type="STRING" id="3469.A0A4Y7I4Z2"/>
<dbReference type="GO" id="GO:0016747">
    <property type="term" value="F:acyltransferase activity, transferring groups other than amino-acyl groups"/>
    <property type="evidence" value="ECO:0007669"/>
    <property type="project" value="TreeGrafter"/>
</dbReference>
<evidence type="ECO:0000256" key="2">
    <source>
        <dbReference type="ARBA" id="ARBA00022679"/>
    </source>
</evidence>
<dbReference type="PANTHER" id="PTHR31642">
    <property type="entry name" value="TRICHOTHECENE 3-O-ACETYLTRANSFERASE"/>
    <property type="match status" value="1"/>
</dbReference>
<evidence type="ECO:0000313" key="4">
    <source>
        <dbReference type="EMBL" id="RZC43983.1"/>
    </source>
</evidence>
<keyword evidence="3" id="KW-0012">Acyltransferase</keyword>
<name>A0A4Y7I4Z2_PAPSO</name>
<dbReference type="InterPro" id="IPR023213">
    <property type="entry name" value="CAT-like_dom_sf"/>
</dbReference>
<dbReference type="OMA" id="MEFRENT"/>